<dbReference type="InterPro" id="IPR027275">
    <property type="entry name" value="PRC-brl_dom"/>
</dbReference>
<dbReference type="SUPFAM" id="SSF50346">
    <property type="entry name" value="PRC-barrel domain"/>
    <property type="match status" value="2"/>
</dbReference>
<feature type="region of interest" description="Disordered" evidence="1">
    <location>
        <begin position="508"/>
        <end position="527"/>
    </location>
</feature>
<sequence length="527" mass="57272">MRKGSDILNRSIIAFDTGKRIAGILDLIFDQETNQLLGFLVDEGGLFHSAKVIPLNQVRAIGPDVIVVSGQDAIVSAKDIPQIQTILEHKLVLKGNRIITTDGRYLGSIVDLYFNDQSGDIEGYETSGGLFADTYSGRSFIPAPQTVKIGKEVTFVPPETADLMAEQVGGIRGAMMAAGTRIQETTATTGQQLHDATLAANEQLQAVTASANRKLQEVATGASDRFDQGSSGAATELTNRLVASDEQFNYVVGKPVECDIQTPDGMILLVKNQIVTLSLAEEAQRLGILDQVYRATGGSLTVGINRQLQNATAQAESHLQMATQRGNAALSNLAARAGIEQAKGRRVQHIVQHEDGIIIAAPGQIVTDTVVERATLFNREAALLDAVGLQPTEATRYRANDAVSNTGMRVREQAAIAQENVSTFWEQLKRQYREFQKRSARAMHKQRIEQALGRPVKRVILDPQDNVILNVGELITHKAIRQAEQGGVLNILLDSVYTQSPQISEAELRAPERGVASLEREPRLTSQ</sequence>
<feature type="domain" description="PRC-barrel" evidence="2">
    <location>
        <begin position="93"/>
        <end position="157"/>
    </location>
</feature>
<evidence type="ECO:0000256" key="1">
    <source>
        <dbReference type="SAM" id="MobiDB-lite"/>
    </source>
</evidence>
<organism evidence="3">
    <name type="scientific">Oscillatoriales cyanobacterium SpSt-418</name>
    <dbReference type="NCBI Taxonomy" id="2282169"/>
    <lineage>
        <taxon>Bacteria</taxon>
        <taxon>Bacillati</taxon>
        <taxon>Cyanobacteriota</taxon>
        <taxon>Cyanophyceae</taxon>
        <taxon>Oscillatoriophycideae</taxon>
        <taxon>Oscillatoriales</taxon>
    </lineage>
</organism>
<dbReference type="EMBL" id="DSRU01000354">
    <property type="protein sequence ID" value="HFN00960.1"/>
    <property type="molecule type" value="Genomic_DNA"/>
</dbReference>
<dbReference type="InterPro" id="IPR011033">
    <property type="entry name" value="PRC_barrel-like_sf"/>
</dbReference>
<comment type="caution">
    <text evidence="3">The sequence shown here is derived from an EMBL/GenBank/DDBJ whole genome shotgun (WGS) entry which is preliminary data.</text>
</comment>
<name>A0A7C3PJE8_9CYAN</name>
<evidence type="ECO:0000259" key="2">
    <source>
        <dbReference type="Pfam" id="PF05239"/>
    </source>
</evidence>
<gene>
    <name evidence="3" type="ORF">ENR64_25030</name>
</gene>
<dbReference type="Pfam" id="PF05239">
    <property type="entry name" value="PRC"/>
    <property type="match status" value="2"/>
</dbReference>
<dbReference type="Gene3D" id="2.30.30.240">
    <property type="entry name" value="PRC-barrel domain"/>
    <property type="match status" value="2"/>
</dbReference>
<accession>A0A7C3PJE8</accession>
<evidence type="ECO:0000313" key="3">
    <source>
        <dbReference type="EMBL" id="HFN00960.1"/>
    </source>
</evidence>
<dbReference type="AlphaFoldDB" id="A0A7C3PJE8"/>
<feature type="domain" description="PRC-barrel" evidence="2">
    <location>
        <begin position="3"/>
        <end position="68"/>
    </location>
</feature>
<reference evidence="3" key="1">
    <citation type="journal article" date="2020" name="mSystems">
        <title>Genome- and Community-Level Interaction Insights into Carbon Utilization and Element Cycling Functions of Hydrothermarchaeota in Hydrothermal Sediment.</title>
        <authorList>
            <person name="Zhou Z."/>
            <person name="Liu Y."/>
            <person name="Xu W."/>
            <person name="Pan J."/>
            <person name="Luo Z.H."/>
            <person name="Li M."/>
        </authorList>
    </citation>
    <scope>NUCLEOTIDE SEQUENCE [LARGE SCALE GENOMIC DNA]</scope>
    <source>
        <strain evidence="3">SpSt-418</strain>
    </source>
</reference>
<proteinExistence type="predicted"/>
<protein>
    <recommendedName>
        <fullName evidence="2">PRC-barrel domain-containing protein</fullName>
    </recommendedName>
</protein>